<evidence type="ECO:0000313" key="1">
    <source>
        <dbReference type="EMBL" id="BCL29155.1"/>
    </source>
</evidence>
<sequence>MTLVAAGALGWGIYHYAYEHFAQRAADQKPSKPVNINDVLTATVTALTLIGAVLAGLYAYRKQLLAEGDAHRAEASQLADRYTTAAEQLGHDQAAVRLAGVYALARLADDWAEQRQVCIDVLCAYLRMPYEPDASGTSHRVGEREVRQTIIRVIRDHLHQLDAPTTWCSYDFDFTGATFDGGDFSRIHFLGRVAFDRAEFSGDAITFYGTVFSRGVVTFADAEFSSGTVVNFANVEFNKGVVSFEYAKFNGSLVTFNYAAFNGVVSFVGAEFSGGTVTFVRAEFNNGAVGFHRTALTSGSICFDGARFLGGTVDFNGATLSGGTVGFDGTRFSGTTFDWGPLPVPTSA</sequence>
<name>A0A7G1P7Z9_9ACTN</name>
<dbReference type="KEGG" id="sgm:GCM10017557_40140"/>
<dbReference type="AlphaFoldDB" id="A0A7G1P7Z9"/>
<reference evidence="1 2" key="1">
    <citation type="journal article" date="2014" name="Int. J. Syst. Evol. Microbiol.">
        <title>Complete genome sequence of Corynebacterium casei LMG S-19264T (=DSM 44701T), isolated from a smear-ripened cheese.</title>
        <authorList>
            <consortium name="US DOE Joint Genome Institute (JGI-PGF)"/>
            <person name="Walter F."/>
            <person name="Albersmeier A."/>
            <person name="Kalinowski J."/>
            <person name="Ruckert C."/>
        </authorList>
    </citation>
    <scope>NUCLEOTIDE SEQUENCE [LARGE SCALE GENOMIC DNA]</scope>
    <source>
        <strain evidence="1 2">JCM 4677</strain>
    </source>
</reference>
<gene>
    <name evidence="1" type="ORF">GCM10017557_40140</name>
</gene>
<organism evidence="1 2">
    <name type="scientific">Streptomyces aurantiacus</name>
    <dbReference type="NCBI Taxonomy" id="47760"/>
    <lineage>
        <taxon>Bacteria</taxon>
        <taxon>Bacillati</taxon>
        <taxon>Actinomycetota</taxon>
        <taxon>Actinomycetes</taxon>
        <taxon>Kitasatosporales</taxon>
        <taxon>Streptomycetaceae</taxon>
        <taxon>Streptomyces</taxon>
        <taxon>Streptomyces aurantiacus group</taxon>
    </lineage>
</organism>
<keyword evidence="2" id="KW-1185">Reference proteome</keyword>
<dbReference type="RefSeq" id="WP_213089206.1">
    <property type="nucleotide sequence ID" value="NZ_AP023440.1"/>
</dbReference>
<dbReference type="Gene3D" id="2.160.20.80">
    <property type="entry name" value="E3 ubiquitin-protein ligase SopA"/>
    <property type="match status" value="1"/>
</dbReference>
<dbReference type="EMBL" id="AP023440">
    <property type="protein sequence ID" value="BCL29155.1"/>
    <property type="molecule type" value="Genomic_DNA"/>
</dbReference>
<protein>
    <recommendedName>
        <fullName evidence="3">Pentapeptide repeat-containing protein</fullName>
    </recommendedName>
</protein>
<proteinExistence type="predicted"/>
<accession>A0A7G1P7Z9</accession>
<dbReference type="Proteomes" id="UP000516444">
    <property type="component" value="Chromosome"/>
</dbReference>
<evidence type="ECO:0008006" key="3">
    <source>
        <dbReference type="Google" id="ProtNLM"/>
    </source>
</evidence>
<evidence type="ECO:0000313" key="2">
    <source>
        <dbReference type="Proteomes" id="UP000516444"/>
    </source>
</evidence>